<dbReference type="EMBL" id="CP007030">
    <property type="protein sequence ID" value="AHF02395.1"/>
    <property type="molecule type" value="Genomic_DNA"/>
</dbReference>
<organism evidence="1 2">
    <name type="scientific">Thiomicrospira aerophila AL3</name>
    <dbReference type="NCBI Taxonomy" id="717772"/>
    <lineage>
        <taxon>Bacteria</taxon>
        <taxon>Pseudomonadati</taxon>
        <taxon>Pseudomonadota</taxon>
        <taxon>Gammaproteobacteria</taxon>
        <taxon>Thiotrichales</taxon>
        <taxon>Piscirickettsiaceae</taxon>
        <taxon>Thiomicrospira</taxon>
    </lineage>
</organism>
<dbReference type="SUPFAM" id="SSF47413">
    <property type="entry name" value="lambda repressor-like DNA-binding domains"/>
    <property type="match status" value="1"/>
</dbReference>
<accession>W0DUW7</accession>
<evidence type="ECO:0000313" key="1">
    <source>
        <dbReference type="EMBL" id="AHF02395.1"/>
    </source>
</evidence>
<proteinExistence type="predicted"/>
<dbReference type="HOGENOM" id="CLU_2157214_0_0_6"/>
<dbReference type="OrthoDB" id="6647197at2"/>
<dbReference type="AlphaFoldDB" id="W0DUW7"/>
<sequence length="111" mass="12491">MDKGVAVIRKELIAWATNITDVQKDISMVTGVSQSQISKILSGNFKTVSPNVKKICEYANIQIYSNDRVQLSQELKEALMDLWDGSKESEKALVKTLKNMKSLIAHCYDRV</sequence>
<evidence type="ECO:0000313" key="2">
    <source>
        <dbReference type="Proteomes" id="UP000005380"/>
    </source>
</evidence>
<dbReference type="KEGG" id="tao:THIAE_09665"/>
<dbReference type="GO" id="GO:0003677">
    <property type="term" value="F:DNA binding"/>
    <property type="evidence" value="ECO:0007669"/>
    <property type="project" value="InterPro"/>
</dbReference>
<dbReference type="RefSeq" id="WP_006460223.1">
    <property type="nucleotide sequence ID" value="NZ_CP007030.1"/>
</dbReference>
<dbReference type="InterPro" id="IPR010982">
    <property type="entry name" value="Lambda_DNA-bd_dom_sf"/>
</dbReference>
<dbReference type="STRING" id="717772.THIAE_09665"/>
<gene>
    <name evidence="1" type="ORF">THIAE_09665</name>
</gene>
<name>W0DUW7_9GAMM</name>
<dbReference type="InParanoid" id="W0DUW7"/>
<keyword evidence="2" id="KW-1185">Reference proteome</keyword>
<reference evidence="1 2" key="1">
    <citation type="submission" date="2013-12" db="EMBL/GenBank/DDBJ databases">
        <authorList>
            <consortium name="DOE Joint Genome Institute"/>
            <person name="Kappler U."/>
            <person name="Huntemann M."/>
            <person name="Han J."/>
            <person name="Chen A."/>
            <person name="Kyrpides N."/>
            <person name="Mavromatis K."/>
            <person name="Markowitz V."/>
            <person name="Palaniappan K."/>
            <person name="Ivanova N."/>
            <person name="Schaumberg A."/>
            <person name="Pati A."/>
            <person name="Liolios K."/>
            <person name="Nordberg H.P."/>
            <person name="Cantor M.N."/>
            <person name="Hua S.X."/>
            <person name="Woyke T."/>
        </authorList>
    </citation>
    <scope>NUCLEOTIDE SEQUENCE [LARGE SCALE GENOMIC DNA]</scope>
    <source>
        <strain evidence="2">AL2</strain>
    </source>
</reference>
<dbReference type="Proteomes" id="UP000005380">
    <property type="component" value="Chromosome"/>
</dbReference>
<protein>
    <submittedName>
        <fullName evidence="1">Uncharacterized protein</fullName>
    </submittedName>
</protein>